<protein>
    <recommendedName>
        <fullName evidence="1">HTH cro/C1-type domain-containing protein</fullName>
    </recommendedName>
</protein>
<dbReference type="RefSeq" id="WP_188850824.1">
    <property type="nucleotide sequence ID" value="NZ_BMJJ01000005.1"/>
</dbReference>
<evidence type="ECO:0000313" key="2">
    <source>
        <dbReference type="EMBL" id="GGD19972.1"/>
    </source>
</evidence>
<evidence type="ECO:0000259" key="1">
    <source>
        <dbReference type="PROSITE" id="PS50943"/>
    </source>
</evidence>
<dbReference type="InterPro" id="IPR001387">
    <property type="entry name" value="Cro/C1-type_HTH"/>
</dbReference>
<proteinExistence type="predicted"/>
<keyword evidence="3" id="KW-1185">Reference proteome</keyword>
<name>A0A916XXQ8_9HYPH</name>
<dbReference type="EMBL" id="BMJJ01000005">
    <property type="protein sequence ID" value="GGD19972.1"/>
    <property type="molecule type" value="Genomic_DNA"/>
</dbReference>
<comment type="caution">
    <text evidence="2">The sequence shown here is derived from an EMBL/GenBank/DDBJ whole genome shotgun (WGS) entry which is preliminary data.</text>
</comment>
<accession>A0A916XXQ8</accession>
<dbReference type="Proteomes" id="UP000613160">
    <property type="component" value="Unassembled WGS sequence"/>
</dbReference>
<dbReference type="AlphaFoldDB" id="A0A916XXQ8"/>
<sequence length="206" mass="22669">MSDTNQPDRQIDSQWFRDQLADRKLTQRAAAKLLNLDPSSLSLLLDGHRRMRIDQAGEFARILKLPISEIVRRAGVETTGGMHGRLKVVGYIEGTGRAVIRDDAPGAVVQFQWDLPEKATGLQFRTAQSAADVWDGFIAAFGDSEPGGAGALDRTGLIRMRSGEELYGKARRGYAPNLYTIIPLTGELIHDADIESFKPLIGLRPI</sequence>
<dbReference type="Gene3D" id="1.10.260.40">
    <property type="entry name" value="lambda repressor-like DNA-binding domains"/>
    <property type="match status" value="1"/>
</dbReference>
<organism evidence="2 3">
    <name type="scientific">Aureimonas glaciei</name>
    <dbReference type="NCBI Taxonomy" id="1776957"/>
    <lineage>
        <taxon>Bacteria</taxon>
        <taxon>Pseudomonadati</taxon>
        <taxon>Pseudomonadota</taxon>
        <taxon>Alphaproteobacteria</taxon>
        <taxon>Hyphomicrobiales</taxon>
        <taxon>Aurantimonadaceae</taxon>
        <taxon>Aureimonas</taxon>
    </lineage>
</organism>
<reference evidence="2" key="2">
    <citation type="submission" date="2020-09" db="EMBL/GenBank/DDBJ databases">
        <authorList>
            <person name="Sun Q."/>
            <person name="Zhou Y."/>
        </authorList>
    </citation>
    <scope>NUCLEOTIDE SEQUENCE</scope>
    <source>
        <strain evidence="2">CGMCC 1.15493</strain>
    </source>
</reference>
<dbReference type="SUPFAM" id="SSF47413">
    <property type="entry name" value="lambda repressor-like DNA-binding domains"/>
    <property type="match status" value="1"/>
</dbReference>
<gene>
    <name evidence="2" type="ORF">GCM10011335_23610</name>
</gene>
<dbReference type="SMART" id="SM00530">
    <property type="entry name" value="HTH_XRE"/>
    <property type="match status" value="1"/>
</dbReference>
<dbReference type="InterPro" id="IPR010982">
    <property type="entry name" value="Lambda_DNA-bd_dom_sf"/>
</dbReference>
<dbReference type="PROSITE" id="PS50943">
    <property type="entry name" value="HTH_CROC1"/>
    <property type="match status" value="1"/>
</dbReference>
<reference evidence="2" key="1">
    <citation type="journal article" date="2014" name="Int. J. Syst. Evol. Microbiol.">
        <title>Complete genome sequence of Corynebacterium casei LMG S-19264T (=DSM 44701T), isolated from a smear-ripened cheese.</title>
        <authorList>
            <consortium name="US DOE Joint Genome Institute (JGI-PGF)"/>
            <person name="Walter F."/>
            <person name="Albersmeier A."/>
            <person name="Kalinowski J."/>
            <person name="Ruckert C."/>
        </authorList>
    </citation>
    <scope>NUCLEOTIDE SEQUENCE</scope>
    <source>
        <strain evidence="2">CGMCC 1.15493</strain>
    </source>
</reference>
<evidence type="ECO:0000313" key="3">
    <source>
        <dbReference type="Proteomes" id="UP000613160"/>
    </source>
</evidence>
<dbReference type="GO" id="GO:0003677">
    <property type="term" value="F:DNA binding"/>
    <property type="evidence" value="ECO:0007669"/>
    <property type="project" value="InterPro"/>
</dbReference>
<feature type="domain" description="HTH cro/C1-type" evidence="1">
    <location>
        <begin position="23"/>
        <end position="70"/>
    </location>
</feature>